<dbReference type="CDD" id="cd03278">
    <property type="entry name" value="ABC_SMC_barmotin"/>
    <property type="match status" value="2"/>
</dbReference>
<dbReference type="FunFam" id="3.40.50.300:FF:000984">
    <property type="entry name" value="Chromosome partition protein Smc"/>
    <property type="match status" value="1"/>
</dbReference>
<dbReference type="InterPro" id="IPR024704">
    <property type="entry name" value="SMC"/>
</dbReference>
<keyword evidence="5 7" id="KW-0175">Coiled coil</keyword>
<evidence type="ECO:0000256" key="7">
    <source>
        <dbReference type="HAMAP-Rule" id="MF_01894"/>
    </source>
</evidence>
<reference evidence="9 10" key="1">
    <citation type="submission" date="2019-12" db="EMBL/GenBank/DDBJ databases">
        <title>Sequence classification of anaerobic respiratory reductive dehalogenases: First we see many, then we see few.</title>
        <authorList>
            <person name="Molenda O."/>
            <person name="Puentes Jacome L.A."/>
            <person name="Cao X."/>
            <person name="Nesbo C.L."/>
            <person name="Tang S."/>
            <person name="Morson N."/>
            <person name="Patron J."/>
            <person name="Lomheim L."/>
            <person name="Wishart D.S."/>
            <person name="Edwards E.A."/>
        </authorList>
    </citation>
    <scope>NUCLEOTIDE SEQUENCE [LARGE SCALE GENOMIC DNA]</scope>
    <source>
        <strain evidence="9 10">12DCA</strain>
    </source>
</reference>
<dbReference type="RefSeq" id="WP_025205369.1">
    <property type="nucleotide sequence ID" value="NZ_CP148032.1"/>
</dbReference>
<dbReference type="Gene3D" id="1.20.1060.20">
    <property type="match status" value="1"/>
</dbReference>
<dbReference type="Pfam" id="PF06470">
    <property type="entry name" value="SMC_hinge"/>
    <property type="match status" value="1"/>
</dbReference>
<dbReference type="GO" id="GO:0005524">
    <property type="term" value="F:ATP binding"/>
    <property type="evidence" value="ECO:0007669"/>
    <property type="project" value="UniProtKB-UniRule"/>
</dbReference>
<accession>A0A857DN89</accession>
<proteinExistence type="inferred from homology"/>
<dbReference type="Gene3D" id="3.40.50.300">
    <property type="entry name" value="P-loop containing nucleotide triphosphate hydrolases"/>
    <property type="match status" value="2"/>
</dbReference>
<dbReference type="AlphaFoldDB" id="A0A857DN89"/>
<protein>
    <recommendedName>
        <fullName evidence="7">Chromosome partition protein Smc</fullName>
    </recommendedName>
</protein>
<dbReference type="SMART" id="SM00968">
    <property type="entry name" value="SMC_hinge"/>
    <property type="match status" value="1"/>
</dbReference>
<dbReference type="Pfam" id="PF02463">
    <property type="entry name" value="SMC_N"/>
    <property type="match status" value="1"/>
</dbReference>
<dbReference type="InterPro" id="IPR011890">
    <property type="entry name" value="SMC_prok"/>
</dbReference>
<evidence type="ECO:0000313" key="10">
    <source>
        <dbReference type="Proteomes" id="UP000430508"/>
    </source>
</evidence>
<evidence type="ECO:0000259" key="8">
    <source>
        <dbReference type="SMART" id="SM00968"/>
    </source>
</evidence>
<feature type="domain" description="SMC hinge" evidence="8">
    <location>
        <begin position="531"/>
        <end position="648"/>
    </location>
</feature>
<dbReference type="Gene3D" id="3.30.70.1620">
    <property type="match status" value="1"/>
</dbReference>
<dbReference type="GO" id="GO:0030261">
    <property type="term" value="P:chromosome condensation"/>
    <property type="evidence" value="ECO:0007669"/>
    <property type="project" value="InterPro"/>
</dbReference>
<evidence type="ECO:0000256" key="5">
    <source>
        <dbReference type="ARBA" id="ARBA00023054"/>
    </source>
</evidence>
<feature type="binding site" evidence="7">
    <location>
        <begin position="40"/>
        <end position="47"/>
    </location>
    <ligand>
        <name>ATP</name>
        <dbReference type="ChEBI" id="CHEBI:30616"/>
    </ligand>
</feature>
<sequence length="1197" mass="136722">MIPGMDAELFLKSIHIQGFKSFADKTKIDLQPGMSVIIGPNGSGKSNVADAVRWVLGEQSAKSLRGSKMEDVIFSGSSSRRPVGMAEVSLLFDNASGLFPLDYEEVVITRRVYRDGEGQYFINRTPCRLKDIQELFLDTGSGKEGFSIIGQGRIEEILNLKSDERRLLIEEVAGISKFRLRKREALRKLEDTRQNVDRLSDIIAEVEARIEPLAEQAETARTSKELISGLEKLEINLIVNELSDIHSKLTNAQTSEETLRQEFTALTTRVNEEENLSVRGRYELNQLEQRVQDLQGEIYALENKMNEAEHELSLLSERSGYIQEQFGRLQKELAVAQETMAASVEKKKNLTAKQTLLQEILQNAARDIKEKEQQLEELRKLSGEARLEELKTEIFEELSNKSKLASEIAEINQKKEALLQQEKQYTRNIKAKEAEKESVLQEITAQIEEKQKLEAREIELLRKIENIRKTIQNNRLEEQNAETACSELQRKIDQAGARLHALHTLQDSLEGYNRGVKETVLAYRKGQITCETIFGTVADNIEVEAKYELAVETALGSSLQNIIVEKTEDGKKCIEYLKKTNSGRATFLPLDAIRGTRQSLDDKTRRHHGFQGLAVDLVKFEPRFKDIMESLLGRILVADNLDSAIELAKANQYRVRVVTLLGDQVNIGGSLTGGSTRSQSSGLLSRAREIEELSLKTKDMQAELEEKKQRYTAIKKEMEGLEEAKETIDMELLKINGAKDIIDVDSKHHEERMNRLEQDFRVIRYELDEVCSELTAFAVKYEETRHLLNETEQKILALQSEQTEQEQLLKEKTSEAQEISEKITAAKVEAARSEQEFNQIIQQITEENERILVNKDLIAEKNKEIVGLQQAEQELYSGKEQQENSVQEYTAQIDAQKFKLIELRREKESFSANNLKQEQDIQMLRSQARDMEQQIHQNELRIARWQGEWESGNDRLQEEYHLAWKDALGYLSPEKKDSLQEKIAFYKQKIEELGPVNYTALEEYPETLKRFEFLSTQKNDLDEAGRTLQELIGELDKSMIERFQEGFTAVNEAFKEVFKQLFNGGQAELLLDDPDNLLETGVRIMAQPPGKRAQLLSLLSGGERSFTAIALLFAFLKVKPSPFCLLDEIEAALDEVNVKRFVQYLRKLSKHTQFIIISHRRGTMESADRLYGITMEESGVSKLLTVELEDRIEAPAI</sequence>
<organism evidence="9 10">
    <name type="scientific">Dehalobacter restrictus</name>
    <dbReference type="NCBI Taxonomy" id="55583"/>
    <lineage>
        <taxon>Bacteria</taxon>
        <taxon>Bacillati</taxon>
        <taxon>Bacillota</taxon>
        <taxon>Clostridia</taxon>
        <taxon>Eubacteriales</taxon>
        <taxon>Desulfitobacteriaceae</taxon>
        <taxon>Dehalobacter</taxon>
    </lineage>
</organism>
<dbReference type="InterPro" id="IPR036277">
    <property type="entry name" value="SMC_hinge_sf"/>
</dbReference>
<comment type="subunit">
    <text evidence="7">Homodimer.</text>
</comment>
<keyword evidence="4 7" id="KW-0067">ATP-binding</keyword>
<comment type="function">
    <text evidence="7">Required for chromosome condensation and partitioning.</text>
</comment>
<feature type="coiled-coil region" evidence="7">
    <location>
        <begin position="690"/>
        <end position="731"/>
    </location>
</feature>
<dbReference type="Proteomes" id="UP000430508">
    <property type="component" value="Chromosome"/>
</dbReference>
<dbReference type="GO" id="GO:0007059">
    <property type="term" value="P:chromosome segregation"/>
    <property type="evidence" value="ECO:0007669"/>
    <property type="project" value="UniProtKB-UniRule"/>
</dbReference>
<comment type="domain">
    <text evidence="7">Contains large globular domains required for ATP hydrolysis at each terminus and a third globular domain forming a flexible hinge near the middle of the molecule. These domains are separated by coiled-coil structures.</text>
</comment>
<evidence type="ECO:0000256" key="2">
    <source>
        <dbReference type="ARBA" id="ARBA00022490"/>
    </source>
</evidence>
<dbReference type="GO" id="GO:0005694">
    <property type="term" value="C:chromosome"/>
    <property type="evidence" value="ECO:0007669"/>
    <property type="project" value="InterPro"/>
</dbReference>
<dbReference type="EMBL" id="CP046996">
    <property type="protein sequence ID" value="QHA01882.1"/>
    <property type="molecule type" value="Genomic_DNA"/>
</dbReference>
<name>A0A857DN89_9FIRM</name>
<feature type="coiled-coil region" evidence="7">
    <location>
        <begin position="354"/>
        <end position="498"/>
    </location>
</feature>
<keyword evidence="6 7" id="KW-0238">DNA-binding</keyword>
<dbReference type="NCBIfam" id="TIGR02168">
    <property type="entry name" value="SMC_prok_B"/>
    <property type="match status" value="1"/>
</dbReference>
<dbReference type="HAMAP" id="MF_01894">
    <property type="entry name" value="Smc_prok"/>
    <property type="match status" value="1"/>
</dbReference>
<evidence type="ECO:0000256" key="6">
    <source>
        <dbReference type="ARBA" id="ARBA00023125"/>
    </source>
</evidence>
<evidence type="ECO:0000256" key="1">
    <source>
        <dbReference type="ARBA" id="ARBA00004496"/>
    </source>
</evidence>
<dbReference type="GO" id="GO:0006260">
    <property type="term" value="P:DNA replication"/>
    <property type="evidence" value="ECO:0007669"/>
    <property type="project" value="UniProtKB-UniRule"/>
</dbReference>
<feature type="coiled-coil region" evidence="7">
    <location>
        <begin position="175"/>
        <end position="209"/>
    </location>
</feature>
<dbReference type="PIRSF" id="PIRSF005719">
    <property type="entry name" value="SMC"/>
    <property type="match status" value="1"/>
</dbReference>
<dbReference type="SUPFAM" id="SSF52540">
    <property type="entry name" value="P-loop containing nucleoside triphosphate hydrolases"/>
    <property type="match status" value="2"/>
</dbReference>
<dbReference type="GO" id="GO:0005737">
    <property type="term" value="C:cytoplasm"/>
    <property type="evidence" value="ECO:0007669"/>
    <property type="project" value="UniProtKB-SubCell"/>
</dbReference>
<gene>
    <name evidence="7 9" type="primary">smc</name>
    <name evidence="9" type="ORF">GQ588_05575</name>
</gene>
<evidence type="ECO:0000256" key="4">
    <source>
        <dbReference type="ARBA" id="ARBA00022840"/>
    </source>
</evidence>
<comment type="similarity">
    <text evidence="7">Belongs to the SMC family.</text>
</comment>
<feature type="coiled-coil region" evidence="7">
    <location>
        <begin position="781"/>
        <end position="850"/>
    </location>
</feature>
<dbReference type="GO" id="GO:0003677">
    <property type="term" value="F:DNA binding"/>
    <property type="evidence" value="ECO:0007669"/>
    <property type="project" value="UniProtKB-UniRule"/>
</dbReference>
<dbReference type="InterPro" id="IPR027417">
    <property type="entry name" value="P-loop_NTPase"/>
</dbReference>
<feature type="coiled-coil region" evidence="7">
    <location>
        <begin position="879"/>
        <end position="948"/>
    </location>
</feature>
<dbReference type="GO" id="GO:0007062">
    <property type="term" value="P:sister chromatid cohesion"/>
    <property type="evidence" value="ECO:0007669"/>
    <property type="project" value="InterPro"/>
</dbReference>
<evidence type="ECO:0000256" key="3">
    <source>
        <dbReference type="ARBA" id="ARBA00022741"/>
    </source>
</evidence>
<comment type="subcellular location">
    <subcellularLocation>
        <location evidence="1 7">Cytoplasm</location>
    </subcellularLocation>
</comment>
<feature type="coiled-coil region" evidence="7">
    <location>
        <begin position="284"/>
        <end position="318"/>
    </location>
</feature>
<dbReference type="GO" id="GO:0016887">
    <property type="term" value="F:ATP hydrolysis activity"/>
    <property type="evidence" value="ECO:0007669"/>
    <property type="project" value="InterPro"/>
</dbReference>
<keyword evidence="2 7" id="KW-0963">Cytoplasm</keyword>
<dbReference type="FunFam" id="3.40.50.300:FF:000901">
    <property type="entry name" value="Chromosome partition protein Smc"/>
    <property type="match status" value="1"/>
</dbReference>
<dbReference type="InterPro" id="IPR003395">
    <property type="entry name" value="RecF/RecN/SMC_N"/>
</dbReference>
<dbReference type="SUPFAM" id="SSF75553">
    <property type="entry name" value="Smc hinge domain"/>
    <property type="match status" value="1"/>
</dbReference>
<evidence type="ECO:0000313" key="9">
    <source>
        <dbReference type="EMBL" id="QHA01882.1"/>
    </source>
</evidence>
<dbReference type="InterPro" id="IPR010935">
    <property type="entry name" value="SMC_hinge"/>
</dbReference>
<keyword evidence="3 7" id="KW-0547">Nucleotide-binding</keyword>
<dbReference type="PANTHER" id="PTHR43977">
    <property type="entry name" value="STRUCTURAL MAINTENANCE OF CHROMOSOMES PROTEIN 3"/>
    <property type="match status" value="1"/>
</dbReference>